<dbReference type="Pfam" id="PF12770">
    <property type="entry name" value="CHAT"/>
    <property type="match status" value="1"/>
</dbReference>
<dbReference type="PANTHER" id="PTHR10098">
    <property type="entry name" value="RAPSYN-RELATED"/>
    <property type="match status" value="1"/>
</dbReference>
<protein>
    <recommendedName>
        <fullName evidence="1">CHAT domain-containing protein</fullName>
    </recommendedName>
</protein>
<dbReference type="InterPro" id="IPR024983">
    <property type="entry name" value="CHAT_dom"/>
</dbReference>
<dbReference type="PANTHER" id="PTHR10098:SF111">
    <property type="entry name" value="CHAT DOMAIN-CONTAINING PROTEIN"/>
    <property type="match status" value="1"/>
</dbReference>
<proteinExistence type="predicted"/>
<name>A0ABP1BG47_9BRYO</name>
<evidence type="ECO:0000313" key="3">
    <source>
        <dbReference type="Proteomes" id="UP001497522"/>
    </source>
</evidence>
<sequence length="1081" mass="122645">MFHYRVALRKHSLQLAAKVGIQCQEHYALAQVAIHEGKWQAAMEEWMMCLELVEKSLLDVASRQWLVCWISLLLANLFGFCVKDFGKAFYFSLKSAELDISGVRDELNFHNCAVVHGFLLKYLQLSAKNCDGEAFYNDVNPWLRGLLDEKEEGEDFLAKGGEQIESGVCLNDDCEEEADELLPKGGEHFLLKIEYAVCSKLRGLYQFYRNWAEVLRWARRNNQLHIKLHPGSTNFVSKWSEASVLIYFGAWKEGAEVLIELRDDAVDKKHHLGKNNYSNQLLAINNMLEYYYLLMQKTAASELKFEGADYYQASAQEKRKECAALLDENMAFYMLDQKASDHKRNKEFKEAVACYDKCLLEHLPNGQAGQLVEMHCNHKKVLLFTDMYRQSYENSSPDESHFLNAKVCLSSPLAKSHWTGSDLILDHYTNCGMVRLYHERDRKVMFLKQSQSSNSGPINADEIVDYGKKALKAYTELLNGCTQHTDDWINLQEKTNNEVCYALQFHIFASWIAHWGCTLENSTDELKFEDRVWQLWRQSVEKAERAHPEFWRLQKIRNKSLVWAERAHPECWRLQKIWNQSLVWAERARAKAMLFQLGPKKLNSSAIEHLHEFDMDDDLAWEILKSTRAACGPRTVVVEYFYSKGQDIMFFYVMTKDDKGFMEALPFLSPHQQLLMKLLDCLRGHLSGDQNTTKDKKVESYEDGVNTVLEFLYLMLISPIAAHLADMNPEDKLIFVAPEVLSSVPFSALRKPESPEGEGYLIQSHTISVTPSLRVLHHCSKRSKELDDVCSETRTGAIVAVGDPKYHEGQEVDPLPATCEEVKFIEKLFGKEYVVTLLGPEATPSKVLKWAKYPSKKKLKQAIVHIAAHGKRGAIVLAEPSPLNCGTVEPQQAPLSAQDDENGDCAVAHNETKMQNLSLENTIVDVQEPGQPSRLGEVGGMYSRSVHPIPTSGEYSGILKSENISGCGFKWKAQMVVLSACDTSRGEIKSEGALNLPQALMIAGVPCTVVSHWKVKDSLIPDLMKHFYQNLRKGEDAASSLRAAMLQMLKDKHNVGVWAPFVVCGLPTVRLPAELLGTVYV</sequence>
<organism evidence="2 3">
    <name type="scientific">Sphagnum jensenii</name>
    <dbReference type="NCBI Taxonomy" id="128206"/>
    <lineage>
        <taxon>Eukaryota</taxon>
        <taxon>Viridiplantae</taxon>
        <taxon>Streptophyta</taxon>
        <taxon>Embryophyta</taxon>
        <taxon>Bryophyta</taxon>
        <taxon>Sphagnophytina</taxon>
        <taxon>Sphagnopsida</taxon>
        <taxon>Sphagnales</taxon>
        <taxon>Sphagnaceae</taxon>
        <taxon>Sphagnum</taxon>
    </lineage>
</organism>
<keyword evidence="3" id="KW-1185">Reference proteome</keyword>
<evidence type="ECO:0000313" key="2">
    <source>
        <dbReference type="EMBL" id="CAK9874389.1"/>
    </source>
</evidence>
<reference evidence="2" key="1">
    <citation type="submission" date="2024-03" db="EMBL/GenBank/DDBJ databases">
        <authorList>
            <consortium name="ELIXIR-Norway"/>
            <consortium name="Elixir Norway"/>
        </authorList>
    </citation>
    <scope>NUCLEOTIDE SEQUENCE</scope>
</reference>
<dbReference type="EMBL" id="OZ023705">
    <property type="protein sequence ID" value="CAK9874389.1"/>
    <property type="molecule type" value="Genomic_DNA"/>
</dbReference>
<dbReference type="Proteomes" id="UP001497522">
    <property type="component" value="Chromosome 4"/>
</dbReference>
<feature type="domain" description="CHAT" evidence="1">
    <location>
        <begin position="709"/>
        <end position="1065"/>
    </location>
</feature>
<accession>A0ABP1BG47</accession>
<evidence type="ECO:0000259" key="1">
    <source>
        <dbReference type="Pfam" id="PF12770"/>
    </source>
</evidence>
<gene>
    <name evidence="2" type="ORF">CSSPJE1EN2_LOCUS16800</name>
</gene>